<gene>
    <name evidence="3" type="ORF">NCGR_LOCUS49232</name>
</gene>
<feature type="compositionally biased region" description="Basic and acidic residues" evidence="1">
    <location>
        <begin position="139"/>
        <end position="150"/>
    </location>
</feature>
<name>A0A811R761_9POAL</name>
<evidence type="ECO:0000313" key="3">
    <source>
        <dbReference type="EMBL" id="CAD6265927.1"/>
    </source>
</evidence>
<reference evidence="3" key="1">
    <citation type="submission" date="2020-10" db="EMBL/GenBank/DDBJ databases">
        <authorList>
            <person name="Han B."/>
            <person name="Lu T."/>
            <person name="Zhao Q."/>
            <person name="Huang X."/>
            <person name="Zhao Y."/>
        </authorList>
    </citation>
    <scope>NUCLEOTIDE SEQUENCE</scope>
</reference>
<feature type="compositionally biased region" description="Polar residues" evidence="1">
    <location>
        <begin position="113"/>
        <end position="132"/>
    </location>
</feature>
<dbReference type="EMBL" id="CAJGYO010000013">
    <property type="protein sequence ID" value="CAD6265927.1"/>
    <property type="molecule type" value="Genomic_DNA"/>
</dbReference>
<feature type="signal peptide" evidence="2">
    <location>
        <begin position="1"/>
        <end position="29"/>
    </location>
</feature>
<protein>
    <submittedName>
        <fullName evidence="3">Uncharacterized protein</fullName>
    </submittedName>
</protein>
<feature type="chain" id="PRO_5033028216" evidence="2">
    <location>
        <begin position="30"/>
        <end position="175"/>
    </location>
</feature>
<keyword evidence="4" id="KW-1185">Reference proteome</keyword>
<comment type="caution">
    <text evidence="3">The sequence shown here is derived from an EMBL/GenBank/DDBJ whole genome shotgun (WGS) entry which is preliminary data.</text>
</comment>
<accession>A0A811R761</accession>
<evidence type="ECO:0000313" key="4">
    <source>
        <dbReference type="Proteomes" id="UP000604825"/>
    </source>
</evidence>
<evidence type="ECO:0000256" key="1">
    <source>
        <dbReference type="SAM" id="MobiDB-lite"/>
    </source>
</evidence>
<keyword evidence="2" id="KW-0732">Signal</keyword>
<proteinExistence type="predicted"/>
<organism evidence="3 4">
    <name type="scientific">Miscanthus lutarioriparius</name>
    <dbReference type="NCBI Taxonomy" id="422564"/>
    <lineage>
        <taxon>Eukaryota</taxon>
        <taxon>Viridiplantae</taxon>
        <taxon>Streptophyta</taxon>
        <taxon>Embryophyta</taxon>
        <taxon>Tracheophyta</taxon>
        <taxon>Spermatophyta</taxon>
        <taxon>Magnoliopsida</taxon>
        <taxon>Liliopsida</taxon>
        <taxon>Poales</taxon>
        <taxon>Poaceae</taxon>
        <taxon>PACMAD clade</taxon>
        <taxon>Panicoideae</taxon>
        <taxon>Andropogonodae</taxon>
        <taxon>Andropogoneae</taxon>
        <taxon>Saccharinae</taxon>
        <taxon>Miscanthus</taxon>
    </lineage>
</organism>
<sequence>MEFTSRSRRLSCFLLLAVCAVVLLVPAAAAPRRLLQTCPGQDFDVPHAHLRARNNVKPLKYTEEISARPARHGYPATRSPRGPRRRSTTTTAPTPAPPARRAAATRRWCGGTARSSDAPSSSATPGTRSWRATTIRRATSWDRSRSDRRPPAITGAPGATIPAVRVHEASIPHRF</sequence>
<dbReference type="AlphaFoldDB" id="A0A811R761"/>
<feature type="region of interest" description="Disordered" evidence="1">
    <location>
        <begin position="59"/>
        <end position="158"/>
    </location>
</feature>
<evidence type="ECO:0000256" key="2">
    <source>
        <dbReference type="SAM" id="SignalP"/>
    </source>
</evidence>
<feature type="compositionally biased region" description="Low complexity" evidence="1">
    <location>
        <begin position="88"/>
        <end position="107"/>
    </location>
</feature>
<dbReference type="Proteomes" id="UP000604825">
    <property type="component" value="Unassembled WGS sequence"/>
</dbReference>